<dbReference type="GO" id="GO:0015109">
    <property type="term" value="F:chromate transmembrane transporter activity"/>
    <property type="evidence" value="ECO:0007669"/>
    <property type="project" value="InterPro"/>
</dbReference>
<dbReference type="AlphaFoldDB" id="A0A7U9TIP9"/>
<evidence type="ECO:0000313" key="7">
    <source>
        <dbReference type="EMBL" id="BCR36463.1"/>
    </source>
</evidence>
<dbReference type="Proteomes" id="UP000620133">
    <property type="component" value="Chromosome"/>
</dbReference>
<keyword evidence="8" id="KW-1185">Reference proteome</keyword>
<dbReference type="InterPro" id="IPR052518">
    <property type="entry name" value="CHR_Transporter"/>
</dbReference>
<keyword evidence="4" id="KW-0812">Transmembrane</keyword>
<dbReference type="PANTHER" id="PTHR43663:SF1">
    <property type="entry name" value="CHROMATE TRANSPORTER"/>
    <property type="match status" value="1"/>
</dbReference>
<protein>
    <submittedName>
        <fullName evidence="7">Chromate transporter</fullName>
    </submittedName>
</protein>
<evidence type="ECO:0000256" key="3">
    <source>
        <dbReference type="ARBA" id="ARBA00022475"/>
    </source>
</evidence>
<dbReference type="KEGG" id="manr:MPAN_013560"/>
<name>A0A7U9TIP9_9MOLU</name>
<accession>A0A7U9TIP9</accession>
<evidence type="ECO:0000256" key="4">
    <source>
        <dbReference type="ARBA" id="ARBA00022692"/>
    </source>
</evidence>
<dbReference type="EMBL" id="AP024412">
    <property type="protein sequence ID" value="BCR36463.1"/>
    <property type="molecule type" value="Genomic_DNA"/>
</dbReference>
<dbReference type="PANTHER" id="PTHR43663">
    <property type="entry name" value="CHROMATE TRANSPORT PROTEIN-RELATED"/>
    <property type="match status" value="1"/>
</dbReference>
<comment type="similarity">
    <text evidence="2">Belongs to the chromate ion transporter (CHR) (TC 2.A.51) family.</text>
</comment>
<proteinExistence type="inferred from homology"/>
<evidence type="ECO:0000256" key="1">
    <source>
        <dbReference type="ARBA" id="ARBA00004651"/>
    </source>
</evidence>
<reference evidence="7" key="1">
    <citation type="submission" date="2021-01" db="EMBL/GenBank/DDBJ databases">
        <title>Draft genome sequence of Acholeplasmataceae bacterium strain Mahy22.</title>
        <authorList>
            <person name="Watanabe M."/>
            <person name="Kojima H."/>
            <person name="Fukui M."/>
        </authorList>
    </citation>
    <scope>NUCLEOTIDE SEQUENCE</scope>
    <source>
        <strain evidence="7">Mahy22</strain>
    </source>
</reference>
<gene>
    <name evidence="7" type="ORF">MPAN_013560</name>
</gene>
<evidence type="ECO:0000313" key="8">
    <source>
        <dbReference type="Proteomes" id="UP000620133"/>
    </source>
</evidence>
<evidence type="ECO:0000256" key="5">
    <source>
        <dbReference type="ARBA" id="ARBA00022989"/>
    </source>
</evidence>
<dbReference type="GO" id="GO:0005886">
    <property type="term" value="C:plasma membrane"/>
    <property type="evidence" value="ECO:0007669"/>
    <property type="project" value="UniProtKB-SubCell"/>
</dbReference>
<dbReference type="InterPro" id="IPR003370">
    <property type="entry name" value="Chromate_transpt"/>
</dbReference>
<keyword evidence="6" id="KW-0472">Membrane</keyword>
<sequence length="192" mass="21455">MKKEHILWELFWTFLKIGALTFGGGLAMMPIMRKEVVEKRNWVDDEDVLKILVISESTPGVFAINSATFIGYKIAKFRGSLLATLGVIIPSFIIISVISLFIIQFKEFKLVEYAFYGIQAGVAILIFRAALKLSRKIHFSLFSILIMSASILISLFTEISVLYILLFSALLAITFGYIESLKGAKADDSRAS</sequence>
<keyword evidence="5" id="KW-1133">Transmembrane helix</keyword>
<evidence type="ECO:0000256" key="6">
    <source>
        <dbReference type="ARBA" id="ARBA00023136"/>
    </source>
</evidence>
<dbReference type="RefSeq" id="WP_176239924.1">
    <property type="nucleotide sequence ID" value="NZ_AP024412.1"/>
</dbReference>
<dbReference type="Pfam" id="PF02417">
    <property type="entry name" value="Chromate_transp"/>
    <property type="match status" value="1"/>
</dbReference>
<keyword evidence="3" id="KW-1003">Cell membrane</keyword>
<comment type="subcellular location">
    <subcellularLocation>
        <location evidence="1">Cell membrane</location>
        <topology evidence="1">Multi-pass membrane protein</topology>
    </subcellularLocation>
</comment>
<evidence type="ECO:0000256" key="2">
    <source>
        <dbReference type="ARBA" id="ARBA00005262"/>
    </source>
</evidence>
<organism evidence="7 8">
    <name type="scientific">Mariniplasma anaerobium</name>
    <dbReference type="NCBI Taxonomy" id="2735436"/>
    <lineage>
        <taxon>Bacteria</taxon>
        <taxon>Bacillati</taxon>
        <taxon>Mycoplasmatota</taxon>
        <taxon>Mollicutes</taxon>
        <taxon>Acholeplasmatales</taxon>
        <taxon>Acholeplasmataceae</taxon>
        <taxon>Mariniplasma</taxon>
    </lineage>
</organism>